<keyword evidence="2" id="KW-1185">Reference proteome</keyword>
<accession>A0A392VF06</accession>
<protein>
    <submittedName>
        <fullName evidence="1">Uncharacterized protein</fullName>
    </submittedName>
</protein>
<dbReference type="AlphaFoldDB" id="A0A392VF06"/>
<dbReference type="EMBL" id="LXQA011115318">
    <property type="protein sequence ID" value="MCI85435.1"/>
    <property type="molecule type" value="Genomic_DNA"/>
</dbReference>
<evidence type="ECO:0000313" key="2">
    <source>
        <dbReference type="Proteomes" id="UP000265520"/>
    </source>
</evidence>
<reference evidence="1 2" key="1">
    <citation type="journal article" date="2018" name="Front. Plant Sci.">
        <title>Red Clover (Trifolium pratense) and Zigzag Clover (T. medium) - A Picture of Genomic Similarities and Differences.</title>
        <authorList>
            <person name="Dluhosova J."/>
            <person name="Istvanek J."/>
            <person name="Nedelnik J."/>
            <person name="Repkova J."/>
        </authorList>
    </citation>
    <scope>NUCLEOTIDE SEQUENCE [LARGE SCALE GENOMIC DNA]</scope>
    <source>
        <strain evidence="2">cv. 10/8</strain>
        <tissue evidence="1">Leaf</tissue>
    </source>
</reference>
<proteinExistence type="predicted"/>
<sequence>MLESSLALEEKKDVEEGAKAITPELKELPSHLKYVFLGGDTSYPAII</sequence>
<dbReference type="Proteomes" id="UP000265520">
    <property type="component" value="Unassembled WGS sequence"/>
</dbReference>
<name>A0A392VF06_9FABA</name>
<organism evidence="1 2">
    <name type="scientific">Trifolium medium</name>
    <dbReference type="NCBI Taxonomy" id="97028"/>
    <lineage>
        <taxon>Eukaryota</taxon>
        <taxon>Viridiplantae</taxon>
        <taxon>Streptophyta</taxon>
        <taxon>Embryophyta</taxon>
        <taxon>Tracheophyta</taxon>
        <taxon>Spermatophyta</taxon>
        <taxon>Magnoliopsida</taxon>
        <taxon>eudicotyledons</taxon>
        <taxon>Gunneridae</taxon>
        <taxon>Pentapetalae</taxon>
        <taxon>rosids</taxon>
        <taxon>fabids</taxon>
        <taxon>Fabales</taxon>
        <taxon>Fabaceae</taxon>
        <taxon>Papilionoideae</taxon>
        <taxon>50 kb inversion clade</taxon>
        <taxon>NPAAA clade</taxon>
        <taxon>Hologalegina</taxon>
        <taxon>IRL clade</taxon>
        <taxon>Trifolieae</taxon>
        <taxon>Trifolium</taxon>
    </lineage>
</organism>
<evidence type="ECO:0000313" key="1">
    <source>
        <dbReference type="EMBL" id="MCI85435.1"/>
    </source>
</evidence>
<comment type="caution">
    <text evidence="1">The sequence shown here is derived from an EMBL/GenBank/DDBJ whole genome shotgun (WGS) entry which is preliminary data.</text>
</comment>
<feature type="non-terminal residue" evidence="1">
    <location>
        <position position="47"/>
    </location>
</feature>